<keyword evidence="1" id="KW-0812">Transmembrane</keyword>
<feature type="transmembrane region" description="Helical" evidence="1">
    <location>
        <begin position="47"/>
        <end position="72"/>
    </location>
</feature>
<gene>
    <name evidence="2" type="ORF">IC614_07035</name>
</gene>
<accession>A0A7T2GHT4</accession>
<keyword evidence="1" id="KW-0472">Membrane</keyword>
<protein>
    <submittedName>
        <fullName evidence="2">Uncharacterized protein</fullName>
    </submittedName>
</protein>
<organism evidence="2 3">
    <name type="scientific">Allosphingosinicella flava</name>
    <dbReference type="NCBI Taxonomy" id="2771430"/>
    <lineage>
        <taxon>Bacteria</taxon>
        <taxon>Pseudomonadati</taxon>
        <taxon>Pseudomonadota</taxon>
        <taxon>Alphaproteobacteria</taxon>
        <taxon>Sphingomonadales</taxon>
        <taxon>Sphingomonadaceae</taxon>
        <taxon>Allosphingosinicella</taxon>
    </lineage>
</organism>
<evidence type="ECO:0000313" key="3">
    <source>
        <dbReference type="Proteomes" id="UP000594873"/>
    </source>
</evidence>
<feature type="transmembrane region" description="Helical" evidence="1">
    <location>
        <begin position="79"/>
        <end position="98"/>
    </location>
</feature>
<dbReference type="KEGG" id="sflv:IC614_07035"/>
<keyword evidence="3" id="KW-1185">Reference proteome</keyword>
<feature type="transmembrane region" description="Helical" evidence="1">
    <location>
        <begin position="104"/>
        <end position="122"/>
    </location>
</feature>
<name>A0A7T2GHT4_9SPHN</name>
<sequence>MSTKRKAILLTVGWCILISSVGAYFAYTMPTTPGDDGMNYSERQDFAWAVLGLGFALSLITCGMAMAAMFLASRYIRKAAWLIPLGLACSIVALFPFLGLENSLVLGIVATSIPSLIFVTIIRRQLGL</sequence>
<dbReference type="RefSeq" id="WP_200970653.1">
    <property type="nucleotide sequence ID" value="NZ_CP065592.1"/>
</dbReference>
<keyword evidence="1" id="KW-1133">Transmembrane helix</keyword>
<evidence type="ECO:0000313" key="2">
    <source>
        <dbReference type="EMBL" id="QPQ54125.1"/>
    </source>
</evidence>
<dbReference type="Proteomes" id="UP000594873">
    <property type="component" value="Chromosome"/>
</dbReference>
<proteinExistence type="predicted"/>
<feature type="transmembrane region" description="Helical" evidence="1">
    <location>
        <begin position="7"/>
        <end position="27"/>
    </location>
</feature>
<dbReference type="AlphaFoldDB" id="A0A7T2GHT4"/>
<evidence type="ECO:0000256" key="1">
    <source>
        <dbReference type="SAM" id="Phobius"/>
    </source>
</evidence>
<reference evidence="2 3" key="1">
    <citation type="submission" date="2020-11" db="EMBL/GenBank/DDBJ databases">
        <title>Genome seq and assembly of Sphingosinicella sp.</title>
        <authorList>
            <person name="Chhetri G."/>
        </authorList>
    </citation>
    <scope>NUCLEOTIDE SEQUENCE [LARGE SCALE GENOMIC DNA]</scope>
    <source>
        <strain evidence="2 3">UDD2</strain>
    </source>
</reference>
<dbReference type="EMBL" id="CP065592">
    <property type="protein sequence ID" value="QPQ54125.1"/>
    <property type="molecule type" value="Genomic_DNA"/>
</dbReference>